<proteinExistence type="predicted"/>
<name>A0A2T9YQA1_9FUNG</name>
<evidence type="ECO:0000313" key="2">
    <source>
        <dbReference type="Proteomes" id="UP000245699"/>
    </source>
</evidence>
<gene>
    <name evidence="1" type="ORF">BB559_003000</name>
</gene>
<dbReference type="Proteomes" id="UP000245699">
    <property type="component" value="Unassembled WGS sequence"/>
</dbReference>
<comment type="caution">
    <text evidence="1">The sequence shown here is derived from an EMBL/GenBank/DDBJ whole genome shotgun (WGS) entry which is preliminary data.</text>
</comment>
<protein>
    <submittedName>
        <fullName evidence="1">Uncharacterized protein</fullName>
    </submittedName>
</protein>
<accession>A0A2T9YQA1</accession>
<organism evidence="1 2">
    <name type="scientific">Furculomyces boomerangus</name>
    <dbReference type="NCBI Taxonomy" id="61424"/>
    <lineage>
        <taxon>Eukaryota</taxon>
        <taxon>Fungi</taxon>
        <taxon>Fungi incertae sedis</taxon>
        <taxon>Zoopagomycota</taxon>
        <taxon>Kickxellomycotina</taxon>
        <taxon>Harpellomycetes</taxon>
        <taxon>Harpellales</taxon>
        <taxon>Harpellaceae</taxon>
        <taxon>Furculomyces</taxon>
    </lineage>
</organism>
<evidence type="ECO:0000313" key="1">
    <source>
        <dbReference type="EMBL" id="PVU94486.1"/>
    </source>
</evidence>
<keyword evidence="2" id="KW-1185">Reference proteome</keyword>
<dbReference type="AlphaFoldDB" id="A0A2T9YQA1"/>
<dbReference type="EMBL" id="MBFT01000245">
    <property type="protein sequence ID" value="PVU94486.1"/>
    <property type="molecule type" value="Genomic_DNA"/>
</dbReference>
<reference evidence="1 2" key="1">
    <citation type="journal article" date="2018" name="MBio">
        <title>Comparative Genomics Reveals the Core Gene Toolbox for the Fungus-Insect Symbiosis.</title>
        <authorList>
            <person name="Wang Y."/>
            <person name="Stata M."/>
            <person name="Wang W."/>
            <person name="Stajich J.E."/>
            <person name="White M.M."/>
            <person name="Moncalvo J.M."/>
        </authorList>
    </citation>
    <scope>NUCLEOTIDE SEQUENCE [LARGE SCALE GENOMIC DNA]</scope>
    <source>
        <strain evidence="1 2">AUS-77-4</strain>
    </source>
</reference>
<sequence length="149" mass="17413">MLTNRIVFADLNANLMYKNYTSSIAVKNIYKAWNDIKVTTIANCFKPLYNHIRNQTSKVERHELEKIDELTKKIKNLVVSVDPIPAEEYLEIESIPGKDVLSLTEMVYNKLEKEFENNNTESQHLKKKEINKLIKSIKETKDIIYKIVP</sequence>